<keyword evidence="1" id="KW-0472">Membrane</keyword>
<protein>
    <recommendedName>
        <fullName evidence="3">Transmembrane protein</fullName>
    </recommendedName>
</protein>
<feature type="transmembrane region" description="Helical" evidence="1">
    <location>
        <begin position="129"/>
        <end position="149"/>
    </location>
</feature>
<proteinExistence type="predicted"/>
<accession>A0A3Q8I2N2</accession>
<evidence type="ECO:0000313" key="2">
    <source>
        <dbReference type="EMBL" id="AYM53140.1"/>
    </source>
</evidence>
<reference evidence="2" key="1">
    <citation type="journal article" date="2018" name="J. Ind. Microbiol. Biotechnol.">
        <title>Genome mining reveals uncommon alkylpyrones as type III PKS products from myxobacteria.</title>
        <authorList>
            <person name="Hug J.J."/>
            <person name="Panter F."/>
            <person name="Krug D."/>
            <person name="Muller R."/>
        </authorList>
    </citation>
    <scope>NUCLEOTIDE SEQUENCE</scope>
    <source>
        <strain evidence="2">MNa10638</strain>
    </source>
</reference>
<sequence length="150" mass="16190">MCRPRIRAMLRAMYDDDIGSSSGPKMQLDAEALTVIERLGKWLRITGTSQLALFSLFLVMVLLTMGCGVLAGPRGMGIAMLAMLIPFAVVAVALLQGLRTLTAGEQFKNLAQEADADYLELAFSRLKTVFVIDLVLGLLMLSNAVLGALK</sequence>
<organism evidence="2">
    <name type="scientific">Pseudenhygromyxa salsuginis</name>
    <dbReference type="NCBI Taxonomy" id="442868"/>
    <lineage>
        <taxon>Bacteria</taxon>
        <taxon>Pseudomonadati</taxon>
        <taxon>Myxococcota</taxon>
        <taxon>Polyangia</taxon>
        <taxon>Nannocystales</taxon>
        <taxon>Nannocystaceae</taxon>
        <taxon>Pseudenhygromyxa</taxon>
    </lineage>
</organism>
<dbReference type="EMBL" id="MH908895">
    <property type="protein sequence ID" value="AYM53140.1"/>
    <property type="molecule type" value="Genomic_DNA"/>
</dbReference>
<evidence type="ECO:0000256" key="1">
    <source>
        <dbReference type="SAM" id="Phobius"/>
    </source>
</evidence>
<evidence type="ECO:0008006" key="3">
    <source>
        <dbReference type="Google" id="ProtNLM"/>
    </source>
</evidence>
<keyword evidence="1" id="KW-0812">Transmembrane</keyword>
<feature type="transmembrane region" description="Helical" evidence="1">
    <location>
        <begin position="77"/>
        <end position="98"/>
    </location>
</feature>
<dbReference type="AlphaFoldDB" id="A0A3Q8I2N2"/>
<name>A0A3Q8I2N2_9BACT</name>
<feature type="transmembrane region" description="Helical" evidence="1">
    <location>
        <begin position="51"/>
        <end position="71"/>
    </location>
</feature>
<keyword evidence="1" id="KW-1133">Transmembrane helix</keyword>